<dbReference type="InterPro" id="IPR049453">
    <property type="entry name" value="Memb_transporter_dom"/>
</dbReference>
<keyword evidence="4 6" id="KW-0472">Membrane</keyword>
<comment type="subcellular location">
    <subcellularLocation>
        <location evidence="1">Membrane</location>
        <topology evidence="1">Multi-pass membrane protein</topology>
    </subcellularLocation>
</comment>
<protein>
    <recommendedName>
        <fullName evidence="7">Integral membrane bound transporter domain-containing protein</fullName>
    </recommendedName>
</protein>
<evidence type="ECO:0000256" key="5">
    <source>
        <dbReference type="SAM" id="MobiDB-lite"/>
    </source>
</evidence>
<reference evidence="8 9" key="1">
    <citation type="journal article" date="2024" name="Nat. Commun.">
        <title>Phylogenomics reveals the evolutionary origins of lichenization in chlorophyte algae.</title>
        <authorList>
            <person name="Puginier C."/>
            <person name="Libourel C."/>
            <person name="Otte J."/>
            <person name="Skaloud P."/>
            <person name="Haon M."/>
            <person name="Grisel S."/>
            <person name="Petersen M."/>
            <person name="Berrin J.G."/>
            <person name="Delaux P.M."/>
            <person name="Dal Grande F."/>
            <person name="Keller J."/>
        </authorList>
    </citation>
    <scope>NUCLEOTIDE SEQUENCE [LARGE SCALE GENOMIC DNA]</scope>
    <source>
        <strain evidence="8 9">SAG 216-7</strain>
    </source>
</reference>
<evidence type="ECO:0000256" key="2">
    <source>
        <dbReference type="ARBA" id="ARBA00022692"/>
    </source>
</evidence>
<evidence type="ECO:0000259" key="7">
    <source>
        <dbReference type="Pfam" id="PF13515"/>
    </source>
</evidence>
<feature type="transmembrane region" description="Helical" evidence="6">
    <location>
        <begin position="542"/>
        <end position="560"/>
    </location>
</feature>
<comment type="caution">
    <text evidence="8">The sequence shown here is derived from an EMBL/GenBank/DDBJ whole genome shotgun (WGS) entry which is preliminary data.</text>
</comment>
<feature type="region of interest" description="Disordered" evidence="5">
    <location>
        <begin position="890"/>
        <end position="911"/>
    </location>
</feature>
<feature type="transmembrane region" description="Helical" evidence="6">
    <location>
        <begin position="463"/>
        <end position="484"/>
    </location>
</feature>
<feature type="transmembrane region" description="Helical" evidence="6">
    <location>
        <begin position="12"/>
        <end position="34"/>
    </location>
</feature>
<evidence type="ECO:0000256" key="6">
    <source>
        <dbReference type="SAM" id="Phobius"/>
    </source>
</evidence>
<keyword evidence="3 6" id="KW-1133">Transmembrane helix</keyword>
<evidence type="ECO:0000256" key="1">
    <source>
        <dbReference type="ARBA" id="ARBA00004141"/>
    </source>
</evidence>
<gene>
    <name evidence="8" type="ORF">WJX75_002805</name>
</gene>
<feature type="transmembrane region" description="Helical" evidence="6">
    <location>
        <begin position="490"/>
        <end position="507"/>
    </location>
</feature>
<proteinExistence type="predicted"/>
<dbReference type="EMBL" id="JALJOT010000012">
    <property type="protein sequence ID" value="KAK9904804.1"/>
    <property type="molecule type" value="Genomic_DNA"/>
</dbReference>
<accession>A0ABR2YG62</accession>
<feature type="domain" description="Integral membrane bound transporter" evidence="7">
    <location>
        <begin position="487"/>
        <end position="622"/>
    </location>
</feature>
<sequence length="911" mass="102570">MRPARATWGHVVVPFFYVGWVACLAQLVAGCLVLPSLARQDLRRTSANIIQVLGHSLSAYASHILKDDPGLGNGIEDQHKGLHASAARRSINTDACDSKPSSSTASSQSTPHQDARACLCNMCGQMERDQDTFATDEEYMGYLDEASNPESLRAISCPVSPCLRQLRPVLLQAQHLLEEAKVEPPWADNCAMRIEKWGILVNALNKLAVRSAALEGLLEGPEQVMSEEELRDLLGCDVVPLFKVLFAQMAASCVEMTEALRQSSRGRQGQAHMWLMLNPSYPVMEYELASALHCAINASWQRMQRDPDFRPAVQVRVLLYMGALCSGILDALTDVESKAVAALACPGKDRWFLGALTRRIHRRKHLHRHNTALRSANIHKGKVKRSLNDMLTRTSVRSGEGAVARWLRDDWGWLWPVLLQFCGYPVGEALVKAYGWALPRYLGSHKSWQLLIDLRRHRRLQFFLKYFIANASVLCAVFALSQLSTGFRKWIPYYSLLTIAVVLSEKVDTTVSKGVLRIIGSAIGGTFGYVVMLRAGLATEPVALAAIGCTATFLVAPSTLTRYKYAAYLTLVACHSLIFCQYRRAIHSSTIESPAPGHHGNVRQFYARIANIVVGVLVVLFIDLTCPWYTSVAALETLGRAYREATHLIEDYYEAFHQETQMAAQGQSPCPEVQGVAVLEKMDLIDRVQQPLSEVQVSVQKESVIWKRGLLIIPDIVHQLLYAMQVLQDRLEAVELMLMQRPIVSGRFTDYAHRHFVQPLDAPFRDVCARARKVGQLVEAVLSESTHPGHLDQLRQAVNDLQRARLHIRRQIICTQQEVVQSAEEETEWTPDDALRFQSFWFAVSRALDKCVLVARMVLEDEWIAEHARAGRWRHRQVWLGKPLSRRQEKRLRRQAAKEERERDLEMAGTR</sequence>
<evidence type="ECO:0000313" key="9">
    <source>
        <dbReference type="Proteomes" id="UP001491310"/>
    </source>
</evidence>
<feature type="transmembrane region" description="Helical" evidence="6">
    <location>
        <begin position="514"/>
        <end position="536"/>
    </location>
</feature>
<dbReference type="PROSITE" id="PS51257">
    <property type="entry name" value="PROKAR_LIPOPROTEIN"/>
    <property type="match status" value="1"/>
</dbReference>
<keyword evidence="2 6" id="KW-0812">Transmembrane</keyword>
<keyword evidence="9" id="KW-1185">Reference proteome</keyword>
<name>A0ABR2YG62_9CHLO</name>
<dbReference type="Pfam" id="PF13515">
    <property type="entry name" value="FUSC_2"/>
    <property type="match status" value="1"/>
</dbReference>
<dbReference type="Proteomes" id="UP001491310">
    <property type="component" value="Unassembled WGS sequence"/>
</dbReference>
<organism evidence="8 9">
    <name type="scientific">Coccomyxa subellipsoidea</name>
    <dbReference type="NCBI Taxonomy" id="248742"/>
    <lineage>
        <taxon>Eukaryota</taxon>
        <taxon>Viridiplantae</taxon>
        <taxon>Chlorophyta</taxon>
        <taxon>core chlorophytes</taxon>
        <taxon>Trebouxiophyceae</taxon>
        <taxon>Trebouxiophyceae incertae sedis</taxon>
        <taxon>Coccomyxaceae</taxon>
        <taxon>Coccomyxa</taxon>
    </lineage>
</organism>
<evidence type="ECO:0000313" key="8">
    <source>
        <dbReference type="EMBL" id="KAK9904804.1"/>
    </source>
</evidence>
<feature type="transmembrane region" description="Helical" evidence="6">
    <location>
        <begin position="605"/>
        <end position="622"/>
    </location>
</feature>
<evidence type="ECO:0000256" key="3">
    <source>
        <dbReference type="ARBA" id="ARBA00022989"/>
    </source>
</evidence>
<evidence type="ECO:0000256" key="4">
    <source>
        <dbReference type="ARBA" id="ARBA00023136"/>
    </source>
</evidence>
<feature type="compositionally biased region" description="Basic and acidic residues" evidence="5">
    <location>
        <begin position="896"/>
        <end position="911"/>
    </location>
</feature>